<accession>A0A811NM74</accession>
<dbReference type="InterPro" id="IPR036047">
    <property type="entry name" value="F-box-like_dom_sf"/>
</dbReference>
<comment type="caution">
    <text evidence="2">The sequence shown here is derived from an EMBL/GenBank/DDBJ whole genome shotgun (WGS) entry which is preliminary data.</text>
</comment>
<dbReference type="PANTHER" id="PTHR31264">
    <property type="entry name" value="OS07G0554500 PROTEIN-RELATED"/>
    <property type="match status" value="1"/>
</dbReference>
<evidence type="ECO:0000313" key="2">
    <source>
        <dbReference type="EMBL" id="CAD6223542.1"/>
    </source>
</evidence>
<keyword evidence="3" id="KW-1185">Reference proteome</keyword>
<reference evidence="2" key="1">
    <citation type="submission" date="2020-10" db="EMBL/GenBank/DDBJ databases">
        <authorList>
            <person name="Han B."/>
            <person name="Lu T."/>
            <person name="Zhao Q."/>
            <person name="Huang X."/>
            <person name="Zhao Y."/>
        </authorList>
    </citation>
    <scope>NUCLEOTIDE SEQUENCE</scope>
</reference>
<evidence type="ECO:0008006" key="4">
    <source>
        <dbReference type="Google" id="ProtNLM"/>
    </source>
</evidence>
<name>A0A811NM74_9POAL</name>
<evidence type="ECO:0000313" key="3">
    <source>
        <dbReference type="Proteomes" id="UP000604825"/>
    </source>
</evidence>
<dbReference type="Proteomes" id="UP000604825">
    <property type="component" value="Unassembled WGS sequence"/>
</dbReference>
<gene>
    <name evidence="2" type="ORF">NCGR_LOCUS15948</name>
</gene>
<protein>
    <recommendedName>
        <fullName evidence="4">F-box domain-containing protein</fullName>
    </recommendedName>
</protein>
<dbReference type="AlphaFoldDB" id="A0A811NM74"/>
<sequence>MASRVRLTLPNPEAAEPERPPPDLTNDLLEEIFLRVASPADLARASTACVSFRRLIADHSFLRRYRSIHPPLLLGFVSSSGFHPVKAPHPSAAVARAADFSFDHLTRPTTEWLRWRPCDVRNGRVLVGCRSIKGAAYWDLAVCDLLSRRYLLLPPITDDLLASVELQNHSQCAYDCFYWKLYNMSTSIKFDMNTMQFCTVDLPPGHDEREIVMVESGESKVAMFSLSYKSTSVDYYTFSQNGSEKSQEWHMMSTIPLPAHYTSKCYIGGPAEGYIFIECIRDGESSTYSTVLSLEIKSFNIERVSRTSFPGRAYPYFGFPPSMSPRRI</sequence>
<organism evidence="2 3">
    <name type="scientific">Miscanthus lutarioriparius</name>
    <dbReference type="NCBI Taxonomy" id="422564"/>
    <lineage>
        <taxon>Eukaryota</taxon>
        <taxon>Viridiplantae</taxon>
        <taxon>Streptophyta</taxon>
        <taxon>Embryophyta</taxon>
        <taxon>Tracheophyta</taxon>
        <taxon>Spermatophyta</taxon>
        <taxon>Magnoliopsida</taxon>
        <taxon>Liliopsida</taxon>
        <taxon>Poales</taxon>
        <taxon>Poaceae</taxon>
        <taxon>PACMAD clade</taxon>
        <taxon>Panicoideae</taxon>
        <taxon>Andropogonodae</taxon>
        <taxon>Andropogoneae</taxon>
        <taxon>Saccharinae</taxon>
        <taxon>Miscanthus</taxon>
    </lineage>
</organism>
<evidence type="ECO:0000256" key="1">
    <source>
        <dbReference type="SAM" id="MobiDB-lite"/>
    </source>
</evidence>
<proteinExistence type="predicted"/>
<dbReference type="PANTHER" id="PTHR31264:SF3">
    <property type="entry name" value="OS07G0554100 PROTEIN"/>
    <property type="match status" value="1"/>
</dbReference>
<dbReference type="SUPFAM" id="SSF81383">
    <property type="entry name" value="F-box domain"/>
    <property type="match status" value="1"/>
</dbReference>
<dbReference type="OrthoDB" id="685304at2759"/>
<feature type="region of interest" description="Disordered" evidence="1">
    <location>
        <begin position="1"/>
        <end position="22"/>
    </location>
</feature>
<dbReference type="EMBL" id="CAJGYO010000004">
    <property type="protein sequence ID" value="CAD6223542.1"/>
    <property type="molecule type" value="Genomic_DNA"/>
</dbReference>